<sequence>MRKVKCEVKVGMVLAAAVLYSQGAFAQSGQTLRIGIQDDIGTLDPAKSTQVVERMVFNSLCSSLVDITPDLKIVPKLATSWSQSADGKTLTFKLRHGATFQDGEPFNAAAVKANLDRYRTMPSSNRRSELASVDSVDVVSDDTVAIKLKAPDAALLATLTDRAGMMLAPKTLGDAAGVAAHPVCSGPYKFVERVQNDRVVLEKWAGYWDAAAYPIEKVIFQPMPDTTVRLANLRSGSLDMLERLAPSDVAAVKSAANLQLVNVSGLGEYNLTYNIANGKGATAALKDKRVRQAFELAIDRDAINKIIGGGIFAPANQAIPPSSPYFNAALPMTKRDVTKAKALLKEAGYTHVDVELTFGNNTVSSQMAQMLQAMVSEAGINLKLRPTDYAAALNAAHNGDFQVMYLGWSGRTDPDGNLHQFVTCNGNLNYGHYCNAEVDKLLNEARTKQDVASRKPLYDAAQKILADEDPLTYLYYQPWPFALSKKVQGFVAYPDGLIRLRGVSIKG</sequence>
<accession>A0A0F5JUC5</accession>
<keyword evidence="6" id="KW-1185">Reference proteome</keyword>
<dbReference type="GO" id="GO:1904680">
    <property type="term" value="F:peptide transmembrane transporter activity"/>
    <property type="evidence" value="ECO:0007669"/>
    <property type="project" value="TreeGrafter"/>
</dbReference>
<feature type="signal peptide" evidence="3">
    <location>
        <begin position="1"/>
        <end position="26"/>
    </location>
</feature>
<dbReference type="PANTHER" id="PTHR30290:SF38">
    <property type="entry name" value="D,D-DIPEPTIDE-BINDING PERIPLASMIC PROTEIN DDPA-RELATED"/>
    <property type="match status" value="1"/>
</dbReference>
<dbReference type="InterPro" id="IPR030678">
    <property type="entry name" value="Peptide/Ni-bd"/>
</dbReference>
<evidence type="ECO:0000256" key="2">
    <source>
        <dbReference type="ARBA" id="ARBA00022729"/>
    </source>
</evidence>
<evidence type="ECO:0000313" key="6">
    <source>
        <dbReference type="Proteomes" id="UP000033618"/>
    </source>
</evidence>
<dbReference type="GO" id="GO:0030288">
    <property type="term" value="C:outer membrane-bounded periplasmic space"/>
    <property type="evidence" value="ECO:0007669"/>
    <property type="project" value="UniProtKB-ARBA"/>
</dbReference>
<dbReference type="InterPro" id="IPR000914">
    <property type="entry name" value="SBP_5_dom"/>
</dbReference>
<evidence type="ECO:0000259" key="4">
    <source>
        <dbReference type="Pfam" id="PF00496"/>
    </source>
</evidence>
<dbReference type="Pfam" id="PF00496">
    <property type="entry name" value="SBP_bac_5"/>
    <property type="match status" value="1"/>
</dbReference>
<proteinExistence type="inferred from homology"/>
<dbReference type="InterPro" id="IPR039424">
    <property type="entry name" value="SBP_5"/>
</dbReference>
<protein>
    <submittedName>
        <fullName evidence="5">ABC transporter substrate-binding protein</fullName>
    </submittedName>
</protein>
<dbReference type="PIRSF" id="PIRSF002741">
    <property type="entry name" value="MppA"/>
    <property type="match status" value="1"/>
</dbReference>
<dbReference type="RefSeq" id="WP_036012670.1">
    <property type="nucleotide sequence ID" value="NZ_LAQU01000042.1"/>
</dbReference>
<comment type="caution">
    <text evidence="5">The sequence shown here is derived from an EMBL/GenBank/DDBJ whole genome shotgun (WGS) entry which is preliminary data.</text>
</comment>
<reference evidence="5 6" key="1">
    <citation type="submission" date="2015-03" db="EMBL/GenBank/DDBJ databases">
        <title>Draft Genome Sequence of Burkholderia andropogonis type strain ICMP2807, isolated from Sorghum bicolor.</title>
        <authorList>
            <person name="Lopes-Santos L."/>
            <person name="Castro D.B."/>
            <person name="Ottoboni L.M."/>
            <person name="Park D."/>
            <person name="Weirc B.S."/>
            <person name="Destefano S.A."/>
        </authorList>
    </citation>
    <scope>NUCLEOTIDE SEQUENCE [LARGE SCALE GENOMIC DNA]</scope>
    <source>
        <strain evidence="5 6">ICMP2807</strain>
    </source>
</reference>
<evidence type="ECO:0000256" key="1">
    <source>
        <dbReference type="ARBA" id="ARBA00005695"/>
    </source>
</evidence>
<gene>
    <name evidence="5" type="ORF">WM40_23105</name>
</gene>
<organism evidence="5 6">
    <name type="scientific">Robbsia andropogonis</name>
    <dbReference type="NCBI Taxonomy" id="28092"/>
    <lineage>
        <taxon>Bacteria</taxon>
        <taxon>Pseudomonadati</taxon>
        <taxon>Pseudomonadota</taxon>
        <taxon>Betaproteobacteria</taxon>
        <taxon>Burkholderiales</taxon>
        <taxon>Burkholderiaceae</taxon>
        <taxon>Robbsia</taxon>
    </lineage>
</organism>
<dbReference type="EMBL" id="LAQU01000042">
    <property type="protein sequence ID" value="KKB61446.1"/>
    <property type="molecule type" value="Genomic_DNA"/>
</dbReference>
<dbReference type="CDD" id="cd08511">
    <property type="entry name" value="PBP2_NikA_DppA_OppA_like_5"/>
    <property type="match status" value="1"/>
</dbReference>
<dbReference type="GO" id="GO:0043190">
    <property type="term" value="C:ATP-binding cassette (ABC) transporter complex"/>
    <property type="evidence" value="ECO:0007669"/>
    <property type="project" value="InterPro"/>
</dbReference>
<dbReference type="AlphaFoldDB" id="A0A0F5JUC5"/>
<dbReference type="Gene3D" id="3.10.105.10">
    <property type="entry name" value="Dipeptide-binding Protein, Domain 3"/>
    <property type="match status" value="1"/>
</dbReference>
<dbReference type="Proteomes" id="UP000033618">
    <property type="component" value="Unassembled WGS sequence"/>
</dbReference>
<feature type="chain" id="PRO_5002490877" evidence="3">
    <location>
        <begin position="27"/>
        <end position="507"/>
    </location>
</feature>
<dbReference type="Gene3D" id="3.40.190.10">
    <property type="entry name" value="Periplasmic binding protein-like II"/>
    <property type="match status" value="1"/>
</dbReference>
<dbReference type="Gene3D" id="3.90.76.10">
    <property type="entry name" value="Dipeptide-binding Protein, Domain 1"/>
    <property type="match status" value="1"/>
</dbReference>
<comment type="similarity">
    <text evidence="1">Belongs to the bacterial solute-binding protein 5 family.</text>
</comment>
<dbReference type="GO" id="GO:0015833">
    <property type="term" value="P:peptide transport"/>
    <property type="evidence" value="ECO:0007669"/>
    <property type="project" value="TreeGrafter"/>
</dbReference>
<evidence type="ECO:0000256" key="3">
    <source>
        <dbReference type="SAM" id="SignalP"/>
    </source>
</evidence>
<dbReference type="PANTHER" id="PTHR30290">
    <property type="entry name" value="PERIPLASMIC BINDING COMPONENT OF ABC TRANSPORTER"/>
    <property type="match status" value="1"/>
</dbReference>
<feature type="domain" description="Solute-binding protein family 5" evidence="4">
    <location>
        <begin position="72"/>
        <end position="427"/>
    </location>
</feature>
<name>A0A0F5JUC5_9BURK</name>
<dbReference type="STRING" id="28092.WM40_23105"/>
<dbReference type="PATRIC" id="fig|28092.6.peg.5430"/>
<evidence type="ECO:0000313" key="5">
    <source>
        <dbReference type="EMBL" id="KKB61446.1"/>
    </source>
</evidence>
<keyword evidence="2 3" id="KW-0732">Signal</keyword>
<dbReference type="SUPFAM" id="SSF53850">
    <property type="entry name" value="Periplasmic binding protein-like II"/>
    <property type="match status" value="1"/>
</dbReference>